<evidence type="ECO:0000256" key="1">
    <source>
        <dbReference type="ARBA" id="ARBA00004141"/>
    </source>
</evidence>
<dbReference type="HOGENOM" id="CLU_1445548_0_0_10"/>
<evidence type="ECO:0000313" key="7">
    <source>
        <dbReference type="EMBL" id="AHW62055.1"/>
    </source>
</evidence>
<dbReference type="Pfam" id="PF04893">
    <property type="entry name" value="Yip1"/>
    <property type="match status" value="1"/>
</dbReference>
<accession>X5E3L9</accession>
<keyword evidence="4 5" id="KW-0472">Membrane</keyword>
<organism evidence="8 10">
    <name type="scientific">Draconibacterium orientale</name>
    <dbReference type="NCBI Taxonomy" id="1168034"/>
    <lineage>
        <taxon>Bacteria</taxon>
        <taxon>Pseudomonadati</taxon>
        <taxon>Bacteroidota</taxon>
        <taxon>Bacteroidia</taxon>
        <taxon>Marinilabiliales</taxon>
        <taxon>Prolixibacteraceae</taxon>
        <taxon>Draconibacterium</taxon>
    </lineage>
</organism>
<dbReference type="AlphaFoldDB" id="X5E3L9"/>
<dbReference type="STRING" id="1168034.FH5T_14120"/>
<dbReference type="EMBL" id="CP007451">
    <property type="protein sequence ID" value="AHW62055.1"/>
    <property type="molecule type" value="Genomic_DNA"/>
</dbReference>
<evidence type="ECO:0000256" key="4">
    <source>
        <dbReference type="ARBA" id="ARBA00023136"/>
    </source>
</evidence>
<evidence type="ECO:0000313" key="8">
    <source>
        <dbReference type="EMBL" id="SET81091.1"/>
    </source>
</evidence>
<dbReference type="EMBL" id="FOHT01000024">
    <property type="protein sequence ID" value="SET81091.1"/>
    <property type="molecule type" value="Genomic_DNA"/>
</dbReference>
<evidence type="ECO:0000313" key="9">
    <source>
        <dbReference type="Proteomes" id="UP000023772"/>
    </source>
</evidence>
<keyword evidence="3 5" id="KW-1133">Transmembrane helix</keyword>
<keyword evidence="9" id="KW-1185">Reference proteome</keyword>
<feature type="transmembrane region" description="Helical" evidence="5">
    <location>
        <begin position="36"/>
        <end position="57"/>
    </location>
</feature>
<feature type="domain" description="Yip1" evidence="6">
    <location>
        <begin position="14"/>
        <end position="175"/>
    </location>
</feature>
<evidence type="ECO:0000256" key="5">
    <source>
        <dbReference type="SAM" id="Phobius"/>
    </source>
</evidence>
<reference evidence="8 10" key="2">
    <citation type="submission" date="2016-10" db="EMBL/GenBank/DDBJ databases">
        <authorList>
            <person name="de Groot N.N."/>
        </authorList>
    </citation>
    <scope>NUCLEOTIDE SEQUENCE [LARGE SCALE GENOMIC DNA]</scope>
    <source>
        <strain evidence="8 10">DSM 25947</strain>
    </source>
</reference>
<dbReference type="InterPro" id="IPR006977">
    <property type="entry name" value="Yip1_dom"/>
</dbReference>
<proteinExistence type="predicted"/>
<dbReference type="RefSeq" id="WP_051567881.1">
    <property type="nucleotide sequence ID" value="NZ_FOHT01000024.1"/>
</dbReference>
<protein>
    <submittedName>
        <fullName evidence="8">Yip1 domain-containing protein</fullName>
    </submittedName>
</protein>
<dbReference type="Proteomes" id="UP000023772">
    <property type="component" value="Chromosome"/>
</dbReference>
<sequence>MEFSFSKLMSDVKLVLVNPNGFWVEQKETADSKRLWLTYLLPIALAGAVAVFIGEFFKRTDFFIQFPLLKAAREVSLFVLQYFISVFFTKELMKTFGAEKNIELARKLVVYSMTPMLLVSVITGLFPFLYVVDIFGIYSFYLFWIGAKELLTFPENKEHSYIILTIVVNFFIFSFLSVFLSKVLLIF</sequence>
<feature type="transmembrane region" description="Helical" evidence="5">
    <location>
        <begin position="108"/>
        <end position="141"/>
    </location>
</feature>
<feature type="transmembrane region" description="Helical" evidence="5">
    <location>
        <begin position="161"/>
        <end position="185"/>
    </location>
</feature>
<dbReference type="GO" id="GO:0016020">
    <property type="term" value="C:membrane"/>
    <property type="evidence" value="ECO:0007669"/>
    <property type="project" value="UniProtKB-SubCell"/>
</dbReference>
<evidence type="ECO:0000259" key="6">
    <source>
        <dbReference type="Pfam" id="PF04893"/>
    </source>
</evidence>
<evidence type="ECO:0000256" key="2">
    <source>
        <dbReference type="ARBA" id="ARBA00022692"/>
    </source>
</evidence>
<comment type="subcellular location">
    <subcellularLocation>
        <location evidence="1">Membrane</location>
        <topology evidence="1">Multi-pass membrane protein</topology>
    </subcellularLocation>
</comment>
<dbReference type="KEGG" id="dori:FH5T_14120"/>
<name>X5E3L9_9BACT</name>
<dbReference type="Proteomes" id="UP000181981">
    <property type="component" value="Unassembled WGS sequence"/>
</dbReference>
<evidence type="ECO:0000256" key="3">
    <source>
        <dbReference type="ARBA" id="ARBA00022989"/>
    </source>
</evidence>
<dbReference type="OrthoDB" id="1120629at2"/>
<reference evidence="7 9" key="1">
    <citation type="submission" date="2014-03" db="EMBL/GenBank/DDBJ databases">
        <title>Complete genome sequence of a deeply braunched marine Bacteroidia bacterium Draconibacterium orientale type strain FH5T.</title>
        <authorList>
            <person name="Li X."/>
            <person name="Wang X."/>
            <person name="Xie Z."/>
            <person name="Du Z."/>
            <person name="Chen G."/>
        </authorList>
    </citation>
    <scope>NUCLEOTIDE SEQUENCE [LARGE SCALE GENOMIC DNA]</scope>
    <source>
        <strain evidence="7 9">FH5</strain>
    </source>
</reference>
<gene>
    <name evidence="7" type="ORF">FH5T_14120</name>
    <name evidence="8" type="ORF">SAMN05444285_12428</name>
</gene>
<keyword evidence="2 5" id="KW-0812">Transmembrane</keyword>
<evidence type="ECO:0000313" key="10">
    <source>
        <dbReference type="Proteomes" id="UP000181981"/>
    </source>
</evidence>
<dbReference type="eggNOG" id="ENOG5030SVU">
    <property type="taxonomic scope" value="Bacteria"/>
</dbReference>
<feature type="transmembrane region" description="Helical" evidence="5">
    <location>
        <begin position="63"/>
        <end position="88"/>
    </location>
</feature>